<feature type="compositionally biased region" description="Basic and acidic residues" evidence="5">
    <location>
        <begin position="1364"/>
        <end position="1376"/>
    </location>
</feature>
<dbReference type="RefSeq" id="XP_064682019.1">
    <property type="nucleotide sequence ID" value="XM_064829517.1"/>
</dbReference>
<protein>
    <recommendedName>
        <fullName evidence="3">THO complex subunit 2</fullName>
    </recommendedName>
</protein>
<comment type="subcellular location">
    <subcellularLocation>
        <location evidence="1">Nucleus</location>
    </subcellularLocation>
</comment>
<evidence type="ECO:0000256" key="1">
    <source>
        <dbReference type="ARBA" id="ARBA00004123"/>
    </source>
</evidence>
<feature type="compositionally biased region" description="Low complexity" evidence="5">
    <location>
        <begin position="1586"/>
        <end position="1612"/>
    </location>
</feature>
<evidence type="ECO:0000256" key="3">
    <source>
        <dbReference type="ARBA" id="ARBA00019596"/>
    </source>
</evidence>
<evidence type="ECO:0000313" key="9">
    <source>
        <dbReference type="EMBL" id="KAK4515353.1"/>
    </source>
</evidence>
<feature type="region of interest" description="Disordered" evidence="5">
    <location>
        <begin position="1301"/>
        <end position="1699"/>
    </location>
</feature>
<feature type="compositionally biased region" description="Polar residues" evidence="5">
    <location>
        <begin position="1461"/>
        <end position="1474"/>
    </location>
</feature>
<dbReference type="GO" id="GO:0016787">
    <property type="term" value="F:hydrolase activity"/>
    <property type="evidence" value="ECO:0007669"/>
    <property type="project" value="UniProtKB-KW"/>
</dbReference>
<organism evidence="9 10">
    <name type="scientific">Mucor velutinosus</name>
    <dbReference type="NCBI Taxonomy" id="708070"/>
    <lineage>
        <taxon>Eukaryota</taxon>
        <taxon>Fungi</taxon>
        <taxon>Fungi incertae sedis</taxon>
        <taxon>Mucoromycota</taxon>
        <taxon>Mucoromycotina</taxon>
        <taxon>Mucoromycetes</taxon>
        <taxon>Mucorales</taxon>
        <taxon>Mucorineae</taxon>
        <taxon>Mucoraceae</taxon>
        <taxon>Mucor</taxon>
    </lineage>
</organism>
<dbReference type="InterPro" id="IPR032302">
    <property type="entry name" value="THOC2_N"/>
</dbReference>
<keyword evidence="10" id="KW-1185">Reference proteome</keyword>
<dbReference type="PANTHER" id="PTHR21597">
    <property type="entry name" value="THO2 PROTEIN"/>
    <property type="match status" value="1"/>
</dbReference>
<dbReference type="Pfam" id="PF11732">
    <property type="entry name" value="Thoc2"/>
    <property type="match status" value="1"/>
</dbReference>
<dbReference type="EMBL" id="JASEJX010000014">
    <property type="protein sequence ID" value="KAK4515353.1"/>
    <property type="molecule type" value="Genomic_DNA"/>
</dbReference>
<evidence type="ECO:0000259" key="7">
    <source>
        <dbReference type="Pfam" id="PF11732"/>
    </source>
</evidence>
<keyword evidence="9" id="KW-0378">Hydrolase</keyword>
<feature type="compositionally biased region" description="Basic and acidic residues" evidence="5">
    <location>
        <begin position="1391"/>
        <end position="1435"/>
    </location>
</feature>
<feature type="region of interest" description="Disordered" evidence="5">
    <location>
        <begin position="377"/>
        <end position="400"/>
    </location>
</feature>
<accession>A0AAN7DEI9</accession>
<evidence type="ECO:0000313" key="10">
    <source>
        <dbReference type="Proteomes" id="UP001304243"/>
    </source>
</evidence>
<evidence type="ECO:0000256" key="5">
    <source>
        <dbReference type="SAM" id="MobiDB-lite"/>
    </source>
</evidence>
<gene>
    <name evidence="9" type="primary">CDA2_4</name>
    <name evidence="9" type="ORF">ATC70_010297</name>
</gene>
<feature type="compositionally biased region" description="Low complexity" evidence="5">
    <location>
        <begin position="1540"/>
        <end position="1552"/>
    </location>
</feature>
<dbReference type="Pfam" id="PF11262">
    <property type="entry name" value="Tho2"/>
    <property type="match status" value="1"/>
</dbReference>
<evidence type="ECO:0000259" key="8">
    <source>
        <dbReference type="Pfam" id="PF16134"/>
    </source>
</evidence>
<reference evidence="9 10" key="1">
    <citation type="submission" date="2022-11" db="EMBL/GenBank/DDBJ databases">
        <title>Mucor velutinosus strain NIH1002 WGS.</title>
        <authorList>
            <person name="Subramanian P."/>
            <person name="Mullikin J.C."/>
            <person name="Segre J.A."/>
            <person name="Zelazny A.M."/>
        </authorList>
    </citation>
    <scope>NUCLEOTIDE SEQUENCE [LARGE SCALE GENOMIC DNA]</scope>
    <source>
        <strain evidence="9 10">NIH1002</strain>
    </source>
</reference>
<evidence type="ECO:0000256" key="4">
    <source>
        <dbReference type="ARBA" id="ARBA00023242"/>
    </source>
</evidence>
<dbReference type="GO" id="GO:0000445">
    <property type="term" value="C:THO complex part of transcription export complex"/>
    <property type="evidence" value="ECO:0007669"/>
    <property type="project" value="TreeGrafter"/>
</dbReference>
<feature type="compositionally biased region" description="Low complexity" evidence="5">
    <location>
        <begin position="1377"/>
        <end position="1390"/>
    </location>
</feature>
<feature type="compositionally biased region" description="Basic and acidic residues" evidence="5">
    <location>
        <begin position="1614"/>
        <end position="1692"/>
    </location>
</feature>
<sequence>MAEVDKLEDAIQAELPFEQEYNIQKAAAPLYKNSDVFRLNIVKSCREVFYGQRSTANFVKLASALILDKDDDFKQHQLPIKTYYLNSIKSYENLWDEIFELKKANEDRQNAPDPENIRKYKLYTTRLVNIIKGLVDSGAISIGECKQNFHSGLLFECGYVPNHRLFDRRLVRLNTALLYKQDKYNLSREASEGYASLFNDLTTASIDNERDIKGKLVATPLDRIPLFLEIITAHMGEFHLDPNRVLDIILDFFIRQLMVNYNFWVELIKQTDWIEKTKDEQGDITYKPSSNMGQLFGFRFYNYHMEKVAAPKELYLSIAILLKNNLLLLGDLIPYLYPTEAEMEEAKKQYNANMNREITTNSGGALALYGALGEEGATQKMGQRPSSSEDSSENDGTEEIKKKYSANDVVELTRALISIGDLKNVETIWAHYEKLFDLHPELAHDIYRLCKVMLQPAYDAFVSDKIKKRINILKERAQQSRMKSALTSLDNLNPSIPDTIPTKRVLVLDALLDGTEDLVKKERYVFFYKEWRQDLPQCTQAEHLTSRFLPLMRLAGYRTYLATDLLQTLNYILQGIIDSNANVPNGRLHCTNMLREIVLPSISFSEHNPGTIADAWEVFCRLTFQERYALYGEWFNDFYKKNVETKLLKAHTEREIKDIMRRVAKNDVRRSGRDLGKLAHSNPTIVFNIMLDQIQQMDNLATLIPDACRYLGDCAYDVLGYVLTEKWTGSQGAGKMVKKKEKDDGMPATWLRSLAVFTGMVFKKQSIDVTPLLRYVAARLRYPDSVPDLILLNEFVTKLGGIEILGSATTDDQVIAAGCADSVKSEAFLAVDVENRRANRRVLERLKESLRRNNVGLEILILTVFLEESVLIERGVPASDRSARLDRVHQAQSQYFQLFTELFEGEEYAALMPDVDVLVKDYGLPMNVALRFNRPKMQLKIKNSMDVPVVEGQVWEPFQALTQAVPDLLNNPSWMTIFPAEFYIIFWQLSNYDIFCPESQYENAMKIQSEIIRQCKDPRSQLCLTNRPNTVTKKERQAESTLEAIKKDLQQHKAHVAKVMSVLEESKKRWFPNLNQRTAQIASILQHCFLPRSRQSEVDAAFCYEFTMLMHRLNVPQFSSLTLFDKLFSDITPCFIAFTEYETTIYARYIFKAFSKMQAWHNDEKLYVKEAHDVVGFQKNWSAVPTPVEKEDLLSFNDFQRVLNRWHIKCTASIAQALKSGEQHVMKNAFLVLRQFIPCYPAVVDHGNIIVSIVTKLAEEESRGNLKVLARSYLGLIKNYREKWVSKNRFLNLEEPAPPVEIRIAPPPPPPSTSSPSSSAANNTNAVSSSSENKDKISSNSTTSTSRRNDTGNSSSNNNTSTSRSDDASRKRDSTDSKQPTSSSSMSRTDSPSRRSDDKSSKRNDSSERKRSRDREPSSSGRSDKVPRVDEFSSDRRHHRTPTSSSSSRRTSPRDTKDASSSRMHTPLRSSNDPVRSREVARDSARESSRSGASTRENGARESSSRDAAPAGNSSSSGRDAERDGRKDPSAPVPRGRGASSISHSTTPSSNSRIDDRLNRPSSSRNQNEVSNNSSSSSSRRDDRTTSVNNGGSINSNNGSSTSGGRTVSVGSKRPAESDRDRERDKRRDIRDDRVRVERRPDDRSRGGAEDRRREDRRVDDRRVDDRRVDDRRVDDRRLDDRRVDDRRERERHDRRRRH</sequence>
<dbReference type="InterPro" id="IPR021726">
    <property type="entry name" value="THO_THOC2_N"/>
</dbReference>
<feature type="compositionally biased region" description="Low complexity" evidence="5">
    <location>
        <begin position="1562"/>
        <end position="1578"/>
    </location>
</feature>
<feature type="compositionally biased region" description="Basic and acidic residues" evidence="5">
    <location>
        <begin position="1519"/>
        <end position="1529"/>
    </location>
</feature>
<evidence type="ECO:0000256" key="2">
    <source>
        <dbReference type="ARBA" id="ARBA00007857"/>
    </source>
</evidence>
<dbReference type="InterPro" id="IPR040007">
    <property type="entry name" value="Tho2"/>
</dbReference>
<dbReference type="Proteomes" id="UP001304243">
    <property type="component" value="Unassembled WGS sequence"/>
</dbReference>
<comment type="similarity">
    <text evidence="2">Belongs to the THOC2 family.</text>
</comment>
<proteinExistence type="inferred from homology"/>
<dbReference type="InterPro" id="IPR021418">
    <property type="entry name" value="THO_THOC2_C"/>
</dbReference>
<keyword evidence="4" id="KW-0539">Nucleus</keyword>
<feature type="domain" description="THO complex subunit 2 N-terminal" evidence="8">
    <location>
        <begin position="128"/>
        <end position="673"/>
    </location>
</feature>
<feature type="compositionally biased region" description="Low complexity" evidence="5">
    <location>
        <begin position="1338"/>
        <end position="1363"/>
    </location>
</feature>
<dbReference type="GO" id="GO:0006397">
    <property type="term" value="P:mRNA processing"/>
    <property type="evidence" value="ECO:0007669"/>
    <property type="project" value="InterPro"/>
</dbReference>
<dbReference type="GO" id="GO:0006406">
    <property type="term" value="P:mRNA export from nucleus"/>
    <property type="evidence" value="ECO:0007669"/>
    <property type="project" value="InterPro"/>
</dbReference>
<dbReference type="Pfam" id="PF16134">
    <property type="entry name" value="THOC2_N"/>
    <property type="match status" value="1"/>
</dbReference>
<feature type="domain" description="THO complex subunitTHOC2 C-terminal" evidence="6">
    <location>
        <begin position="978"/>
        <end position="1276"/>
    </location>
</feature>
<comment type="caution">
    <text evidence="9">The sequence shown here is derived from an EMBL/GenBank/DDBJ whole genome shotgun (WGS) entry which is preliminary data.</text>
</comment>
<name>A0AAN7DEI9_9FUNG</name>
<feature type="compositionally biased region" description="Low complexity" evidence="5">
    <location>
        <begin position="1314"/>
        <end position="1331"/>
    </location>
</feature>
<dbReference type="GO" id="GO:0003729">
    <property type="term" value="F:mRNA binding"/>
    <property type="evidence" value="ECO:0007669"/>
    <property type="project" value="TreeGrafter"/>
</dbReference>
<dbReference type="GeneID" id="89953983"/>
<dbReference type="PANTHER" id="PTHR21597:SF0">
    <property type="entry name" value="THO COMPLEX SUBUNIT 2"/>
    <property type="match status" value="1"/>
</dbReference>
<feature type="compositionally biased region" description="Basic and acidic residues" evidence="5">
    <location>
        <begin position="1475"/>
        <end position="1489"/>
    </location>
</feature>
<feature type="compositionally biased region" description="Polar residues" evidence="5">
    <location>
        <begin position="380"/>
        <end position="389"/>
    </location>
</feature>
<feature type="domain" description="THO complex subunitTHOC2 N-terminal" evidence="7">
    <location>
        <begin position="675"/>
        <end position="755"/>
    </location>
</feature>
<evidence type="ECO:0000259" key="6">
    <source>
        <dbReference type="Pfam" id="PF11262"/>
    </source>
</evidence>